<evidence type="ECO:0000256" key="7">
    <source>
        <dbReference type="SAM" id="MobiDB-lite"/>
    </source>
</evidence>
<proteinExistence type="inferred from homology"/>
<feature type="compositionally biased region" description="Pro residues" evidence="7">
    <location>
        <begin position="100"/>
        <end position="110"/>
    </location>
</feature>
<evidence type="ECO:0000256" key="6">
    <source>
        <dbReference type="ARBA" id="ARBA00023136"/>
    </source>
</evidence>
<dbReference type="PANTHER" id="PTHR15076:SF4">
    <property type="entry name" value="GLYCOPROTEIN XG"/>
    <property type="match status" value="1"/>
</dbReference>
<keyword evidence="5" id="KW-1133">Transmembrane helix</keyword>
<evidence type="ECO:0000313" key="8">
    <source>
        <dbReference type="Proteomes" id="UP001652581"/>
    </source>
</evidence>
<accession>A0ABM5CTP5</accession>
<keyword evidence="4" id="KW-0732">Signal</keyword>
<dbReference type="GeneID" id="107034159"/>
<name>A0ABM5CTP5_VICPA</name>
<evidence type="ECO:0000256" key="4">
    <source>
        <dbReference type="ARBA" id="ARBA00022729"/>
    </source>
</evidence>
<gene>
    <name evidence="9" type="primary">XG</name>
</gene>
<comment type="similarity">
    <text evidence="2">Belongs to the CD99 family.</text>
</comment>
<reference evidence="9" key="1">
    <citation type="submission" date="2025-08" db="UniProtKB">
        <authorList>
            <consortium name="RefSeq"/>
        </authorList>
    </citation>
    <scope>IDENTIFICATION</scope>
</reference>
<dbReference type="RefSeq" id="XP_072812013.1">
    <property type="nucleotide sequence ID" value="XM_072955912.1"/>
</dbReference>
<keyword evidence="6" id="KW-0472">Membrane</keyword>
<dbReference type="PANTHER" id="PTHR15076">
    <property type="entry name" value="CD99/MIC2 PROTEIN RELATED"/>
    <property type="match status" value="1"/>
</dbReference>
<feature type="region of interest" description="Disordered" evidence="7">
    <location>
        <begin position="1"/>
        <end position="152"/>
    </location>
</feature>
<organism evidence="8 9">
    <name type="scientific">Vicugna pacos</name>
    <name type="common">Alpaca</name>
    <name type="synonym">Lama pacos</name>
    <dbReference type="NCBI Taxonomy" id="30538"/>
    <lineage>
        <taxon>Eukaryota</taxon>
        <taxon>Metazoa</taxon>
        <taxon>Chordata</taxon>
        <taxon>Craniata</taxon>
        <taxon>Vertebrata</taxon>
        <taxon>Euteleostomi</taxon>
        <taxon>Mammalia</taxon>
        <taxon>Eutheria</taxon>
        <taxon>Laurasiatheria</taxon>
        <taxon>Artiodactyla</taxon>
        <taxon>Tylopoda</taxon>
        <taxon>Camelidae</taxon>
        <taxon>Vicugna</taxon>
    </lineage>
</organism>
<sequence length="171" mass="19153">MHKLLRHPTLGGRRRPRHSRGGASKRLLLPRLRWEGHVTRASPPRTHGSATCNGQGDFDLADALDDPEPTKKPSSGIYPKPKPPYPPRPASPDHHGGGIYPPPKPPPRPQPGTYDSSGGFLSDKDLDDGRYPPRPRQPAGGGGGWRLLPTSRRLRRHTRWRRRFHVREPAR</sequence>
<protein>
    <submittedName>
        <fullName evidence="9">Glycoprotein Xg isoform X1</fullName>
    </submittedName>
</protein>
<evidence type="ECO:0000256" key="3">
    <source>
        <dbReference type="ARBA" id="ARBA00022692"/>
    </source>
</evidence>
<evidence type="ECO:0000256" key="2">
    <source>
        <dbReference type="ARBA" id="ARBA00008763"/>
    </source>
</evidence>
<comment type="subcellular location">
    <subcellularLocation>
        <location evidence="1">Membrane</location>
        <topology evidence="1">Single-pass type I membrane protein</topology>
    </subcellularLocation>
</comment>
<keyword evidence="3" id="KW-0812">Transmembrane</keyword>
<feature type="compositionally biased region" description="Basic residues" evidence="7">
    <location>
        <begin position="1"/>
        <end position="20"/>
    </location>
</feature>
<dbReference type="Proteomes" id="UP001652581">
    <property type="component" value="Chromosome X"/>
</dbReference>
<keyword evidence="8" id="KW-1185">Reference proteome</keyword>
<feature type="compositionally biased region" description="Pro residues" evidence="7">
    <location>
        <begin position="80"/>
        <end position="90"/>
    </location>
</feature>
<evidence type="ECO:0000256" key="5">
    <source>
        <dbReference type="ARBA" id="ARBA00022989"/>
    </source>
</evidence>
<dbReference type="InterPro" id="IPR022078">
    <property type="entry name" value="CD99L2"/>
</dbReference>
<evidence type="ECO:0000313" key="9">
    <source>
        <dbReference type="RefSeq" id="XP_072812013.1"/>
    </source>
</evidence>
<evidence type="ECO:0000256" key="1">
    <source>
        <dbReference type="ARBA" id="ARBA00004479"/>
    </source>
</evidence>
<feature type="compositionally biased region" description="Basic and acidic residues" evidence="7">
    <location>
        <begin position="122"/>
        <end position="131"/>
    </location>
</feature>